<gene>
    <name evidence="4" type="ORF">SAMN04487864_10898</name>
</gene>
<protein>
    <submittedName>
        <fullName evidence="4">Electron transfer flavoprotein alpha subunit apoprotein</fullName>
    </submittedName>
</protein>
<dbReference type="SUPFAM" id="SSF52402">
    <property type="entry name" value="Adenine nucleotide alpha hydrolases-like"/>
    <property type="match status" value="1"/>
</dbReference>
<dbReference type="Pfam" id="PF00766">
    <property type="entry name" value="ETF_alpha"/>
    <property type="match status" value="1"/>
</dbReference>
<dbReference type="Pfam" id="PF01012">
    <property type="entry name" value="ETF"/>
    <property type="match status" value="1"/>
</dbReference>
<dbReference type="RefSeq" id="WP_256324788.1">
    <property type="nucleotide sequence ID" value="NZ_FMYW01000008.1"/>
</dbReference>
<dbReference type="InterPro" id="IPR014731">
    <property type="entry name" value="ETF_asu_C"/>
</dbReference>
<name>A0A1G6LZU7_9FIRM</name>
<comment type="similarity">
    <text evidence="1">Belongs to the ETF alpha-subunit/FixB family.</text>
</comment>
<dbReference type="PIRSF" id="PIRSF000089">
    <property type="entry name" value="Electra_flavoP_a"/>
    <property type="match status" value="1"/>
</dbReference>
<dbReference type="PANTHER" id="PTHR43153">
    <property type="entry name" value="ELECTRON TRANSFER FLAVOPROTEIN ALPHA"/>
    <property type="match status" value="1"/>
</dbReference>
<feature type="binding site" evidence="2">
    <location>
        <begin position="246"/>
        <end position="247"/>
    </location>
    <ligand>
        <name>FAD</name>
        <dbReference type="ChEBI" id="CHEBI:57692"/>
    </ligand>
</feature>
<dbReference type="CDD" id="cd01715">
    <property type="entry name" value="ETF_alpha"/>
    <property type="match status" value="1"/>
</dbReference>
<organism evidence="4 5">
    <name type="scientific">Succiniclasticum ruminis</name>
    <dbReference type="NCBI Taxonomy" id="40841"/>
    <lineage>
        <taxon>Bacteria</taxon>
        <taxon>Bacillati</taxon>
        <taxon>Bacillota</taxon>
        <taxon>Negativicutes</taxon>
        <taxon>Acidaminococcales</taxon>
        <taxon>Acidaminococcaceae</taxon>
        <taxon>Succiniclasticum</taxon>
    </lineage>
</organism>
<accession>A0A1G6LZU7</accession>
<comment type="cofactor">
    <cofactor evidence="2">
        <name>FAD</name>
        <dbReference type="ChEBI" id="CHEBI:57692"/>
    </cofactor>
    <text evidence="2">Binds 1 FAD per dimer.</text>
</comment>
<keyword evidence="5" id="KW-1185">Reference proteome</keyword>
<dbReference type="AlphaFoldDB" id="A0A1G6LZU7"/>
<proteinExistence type="inferred from homology"/>
<keyword evidence="2" id="KW-0274">FAD</keyword>
<sequence length="334" mass="36114">MAKTENAIWVVAQLENDETLGVTYELLGQARRLADTVGQNTAVILIARENNGHAEKLIAQGADVVYTVLGEEYADYNVELYTNAICELAQEYKPNGIMFGATIDGRDLAPRVAARLKTGLCADCTEVEMGENGLLKWTRPALGGNLMGTIVCSDIRPQMGSVRPKIFAPMEPDAGRQGEVINYTVKNKVESKVEILKKEPLSTGGKLKIEDAEVICTGGRGFGDEESFKVLEDLAALFEKSAIAGSRAAVDEKWVDHASQVGQSGKTVAPKLYFACAVSGALQHICGMKESEVIVAINKDENAPIFEVAHYGLVGDVHVVIPKLIEKIKAYKES</sequence>
<evidence type="ECO:0000256" key="2">
    <source>
        <dbReference type="PIRSR" id="PIRSR000089-1"/>
    </source>
</evidence>
<dbReference type="GO" id="GO:0033539">
    <property type="term" value="P:fatty acid beta-oxidation using acyl-CoA dehydrogenase"/>
    <property type="evidence" value="ECO:0007669"/>
    <property type="project" value="TreeGrafter"/>
</dbReference>
<feature type="binding site" evidence="2">
    <location>
        <position position="298"/>
    </location>
    <ligand>
        <name>FAD</name>
        <dbReference type="ChEBI" id="CHEBI:57692"/>
    </ligand>
</feature>
<dbReference type="SMART" id="SM00893">
    <property type="entry name" value="ETF"/>
    <property type="match status" value="1"/>
</dbReference>
<dbReference type="InterPro" id="IPR033947">
    <property type="entry name" value="ETF_alpha_N"/>
</dbReference>
<evidence type="ECO:0000259" key="3">
    <source>
        <dbReference type="SMART" id="SM00893"/>
    </source>
</evidence>
<feature type="binding site" evidence="2">
    <location>
        <position position="220"/>
    </location>
    <ligand>
        <name>FAD</name>
        <dbReference type="ChEBI" id="CHEBI:57692"/>
    </ligand>
</feature>
<dbReference type="Gene3D" id="3.40.50.620">
    <property type="entry name" value="HUPs"/>
    <property type="match status" value="1"/>
</dbReference>
<dbReference type="SUPFAM" id="SSF52467">
    <property type="entry name" value="DHS-like NAD/FAD-binding domain"/>
    <property type="match status" value="1"/>
</dbReference>
<dbReference type="InterPro" id="IPR014729">
    <property type="entry name" value="Rossmann-like_a/b/a_fold"/>
</dbReference>
<evidence type="ECO:0000313" key="4">
    <source>
        <dbReference type="EMBL" id="SDC48564.1"/>
    </source>
</evidence>
<dbReference type="GO" id="GO:0050660">
    <property type="term" value="F:flavin adenine dinucleotide binding"/>
    <property type="evidence" value="ECO:0007669"/>
    <property type="project" value="InterPro"/>
</dbReference>
<reference evidence="5" key="1">
    <citation type="submission" date="2016-10" db="EMBL/GenBank/DDBJ databases">
        <authorList>
            <person name="Varghese N."/>
            <person name="Submissions S."/>
        </authorList>
    </citation>
    <scope>NUCLEOTIDE SEQUENCE [LARGE SCALE GENOMIC DNA]</scope>
    <source>
        <strain evidence="5">DSM 11005</strain>
    </source>
</reference>
<dbReference type="PANTHER" id="PTHR43153:SF1">
    <property type="entry name" value="ELECTRON TRANSFER FLAVOPROTEIN SUBUNIT ALPHA, MITOCHONDRIAL"/>
    <property type="match status" value="1"/>
</dbReference>
<dbReference type="Gene3D" id="3.40.50.1220">
    <property type="entry name" value="TPP-binding domain"/>
    <property type="match status" value="1"/>
</dbReference>
<evidence type="ECO:0000313" key="5">
    <source>
        <dbReference type="Proteomes" id="UP000198943"/>
    </source>
</evidence>
<feature type="binding site" evidence="2">
    <location>
        <begin position="260"/>
        <end position="264"/>
    </location>
    <ligand>
        <name>FAD</name>
        <dbReference type="ChEBI" id="CHEBI:57692"/>
    </ligand>
</feature>
<dbReference type="GO" id="GO:0009055">
    <property type="term" value="F:electron transfer activity"/>
    <property type="evidence" value="ECO:0007669"/>
    <property type="project" value="InterPro"/>
</dbReference>
<feature type="domain" description="Electron transfer flavoprotein alpha/beta-subunit N-terminal" evidence="3">
    <location>
        <begin position="8"/>
        <end position="199"/>
    </location>
</feature>
<keyword evidence="2" id="KW-0285">Flavoprotein</keyword>
<dbReference type="InterPro" id="IPR014730">
    <property type="entry name" value="ETF_a/b_N"/>
</dbReference>
<dbReference type="InterPro" id="IPR001308">
    <property type="entry name" value="ETF_a/FixB"/>
</dbReference>
<evidence type="ECO:0000256" key="1">
    <source>
        <dbReference type="ARBA" id="ARBA00005817"/>
    </source>
</evidence>
<dbReference type="Proteomes" id="UP000198943">
    <property type="component" value="Unassembled WGS sequence"/>
</dbReference>
<dbReference type="InterPro" id="IPR029035">
    <property type="entry name" value="DHS-like_NAD/FAD-binding_dom"/>
</dbReference>
<dbReference type="EMBL" id="FMYW01000008">
    <property type="protein sequence ID" value="SDC48564.1"/>
    <property type="molecule type" value="Genomic_DNA"/>
</dbReference>